<accession>A0A8T3AD66</accession>
<dbReference type="AlphaFoldDB" id="A0A8T3AD66"/>
<sequence>MGDRGLKDHILAMEVGRTVVSGRQWSERSLSGEGGRKNCSRWETVVRKIIV</sequence>
<gene>
    <name evidence="1" type="ORF">KFK09_024231</name>
</gene>
<name>A0A8T3AD66_DENNO</name>
<evidence type="ECO:0000313" key="2">
    <source>
        <dbReference type="Proteomes" id="UP000829196"/>
    </source>
</evidence>
<keyword evidence="2" id="KW-1185">Reference proteome</keyword>
<dbReference type="OrthoDB" id="10523895at2759"/>
<comment type="caution">
    <text evidence="1">The sequence shown here is derived from an EMBL/GenBank/DDBJ whole genome shotgun (WGS) entry which is preliminary data.</text>
</comment>
<protein>
    <submittedName>
        <fullName evidence="1">Uncharacterized protein</fullName>
    </submittedName>
</protein>
<organism evidence="1 2">
    <name type="scientific">Dendrobium nobile</name>
    <name type="common">Orchid</name>
    <dbReference type="NCBI Taxonomy" id="94219"/>
    <lineage>
        <taxon>Eukaryota</taxon>
        <taxon>Viridiplantae</taxon>
        <taxon>Streptophyta</taxon>
        <taxon>Embryophyta</taxon>
        <taxon>Tracheophyta</taxon>
        <taxon>Spermatophyta</taxon>
        <taxon>Magnoliopsida</taxon>
        <taxon>Liliopsida</taxon>
        <taxon>Asparagales</taxon>
        <taxon>Orchidaceae</taxon>
        <taxon>Epidendroideae</taxon>
        <taxon>Malaxideae</taxon>
        <taxon>Dendrobiinae</taxon>
        <taxon>Dendrobium</taxon>
    </lineage>
</organism>
<reference evidence="1" key="1">
    <citation type="journal article" date="2022" name="Front. Genet.">
        <title>Chromosome-Scale Assembly of the Dendrobium nobile Genome Provides Insights Into the Molecular Mechanism of the Biosynthesis of the Medicinal Active Ingredient of Dendrobium.</title>
        <authorList>
            <person name="Xu Q."/>
            <person name="Niu S.-C."/>
            <person name="Li K.-L."/>
            <person name="Zheng P.-J."/>
            <person name="Zhang X.-J."/>
            <person name="Jia Y."/>
            <person name="Liu Y."/>
            <person name="Niu Y.-X."/>
            <person name="Yu L.-H."/>
            <person name="Chen D.-F."/>
            <person name="Zhang G.-Q."/>
        </authorList>
    </citation>
    <scope>NUCLEOTIDE SEQUENCE</scope>
    <source>
        <tissue evidence="1">Leaf</tissue>
    </source>
</reference>
<evidence type="ECO:0000313" key="1">
    <source>
        <dbReference type="EMBL" id="KAI0494100.1"/>
    </source>
</evidence>
<proteinExistence type="predicted"/>
<dbReference type="Proteomes" id="UP000829196">
    <property type="component" value="Unassembled WGS sequence"/>
</dbReference>
<dbReference type="EMBL" id="JAGYWB010000017">
    <property type="protein sequence ID" value="KAI0494100.1"/>
    <property type="molecule type" value="Genomic_DNA"/>
</dbReference>